<accession>A0ABR8WR95</accession>
<dbReference type="Pfam" id="PF01380">
    <property type="entry name" value="SIS"/>
    <property type="match status" value="1"/>
</dbReference>
<evidence type="ECO:0000256" key="2">
    <source>
        <dbReference type="ARBA" id="ARBA00023125"/>
    </source>
</evidence>
<keyword evidence="3" id="KW-0804">Transcription</keyword>
<organism evidence="6 7">
    <name type="scientific">Brevibacterium gallinarum</name>
    <dbReference type="NCBI Taxonomy" id="2762220"/>
    <lineage>
        <taxon>Bacteria</taxon>
        <taxon>Bacillati</taxon>
        <taxon>Actinomycetota</taxon>
        <taxon>Actinomycetes</taxon>
        <taxon>Micrococcales</taxon>
        <taxon>Brevibacteriaceae</taxon>
        <taxon>Brevibacterium</taxon>
    </lineage>
</organism>
<dbReference type="PROSITE" id="PS51464">
    <property type="entry name" value="SIS"/>
    <property type="match status" value="1"/>
</dbReference>
<dbReference type="InterPro" id="IPR009057">
    <property type="entry name" value="Homeodomain-like_sf"/>
</dbReference>
<keyword evidence="1" id="KW-0805">Transcription regulation</keyword>
<dbReference type="SUPFAM" id="SSF46689">
    <property type="entry name" value="Homeodomain-like"/>
    <property type="match status" value="1"/>
</dbReference>
<dbReference type="InterPro" id="IPR000281">
    <property type="entry name" value="HTH_RpiR"/>
</dbReference>
<dbReference type="Gene3D" id="1.10.10.10">
    <property type="entry name" value="Winged helix-like DNA-binding domain superfamily/Winged helix DNA-binding domain"/>
    <property type="match status" value="1"/>
</dbReference>
<dbReference type="Proteomes" id="UP000651517">
    <property type="component" value="Unassembled WGS sequence"/>
</dbReference>
<dbReference type="RefSeq" id="WP_191725153.1">
    <property type="nucleotide sequence ID" value="NZ_JACSPY010000001.1"/>
</dbReference>
<evidence type="ECO:0000259" key="5">
    <source>
        <dbReference type="PROSITE" id="PS51464"/>
    </source>
</evidence>
<protein>
    <submittedName>
        <fullName evidence="6">MurR/RpiR family transcriptional regulator</fullName>
    </submittedName>
</protein>
<gene>
    <name evidence="6" type="ORF">H9634_02175</name>
</gene>
<dbReference type="Pfam" id="PF01418">
    <property type="entry name" value="HTH_6"/>
    <property type="match status" value="1"/>
</dbReference>
<proteinExistence type="predicted"/>
<dbReference type="PROSITE" id="PS51071">
    <property type="entry name" value="HTH_RPIR"/>
    <property type="match status" value="1"/>
</dbReference>
<dbReference type="InterPro" id="IPR047640">
    <property type="entry name" value="RpiR-like"/>
</dbReference>
<dbReference type="InterPro" id="IPR046348">
    <property type="entry name" value="SIS_dom_sf"/>
</dbReference>
<dbReference type="PANTHER" id="PTHR30514:SF18">
    <property type="entry name" value="RPIR-FAMILY TRANSCRIPTIONAL REGULATOR"/>
    <property type="match status" value="1"/>
</dbReference>
<dbReference type="InterPro" id="IPR001347">
    <property type="entry name" value="SIS_dom"/>
</dbReference>
<feature type="domain" description="SIS" evidence="5">
    <location>
        <begin position="139"/>
        <end position="278"/>
    </location>
</feature>
<sequence length="298" mass="32147">MTDDGAHACEAPATFEELADVLSRRLASMSRAQKAVGQRILSDPEGVAFMTVTELAQSAGVNEATVVRVARSLGFDGYPGLVKLCRVRLQSQAQLIRRFSSLESLDDAGRSLLEVSAQFDQANIARSMARIDEPDWERAVAALAESLRVHIVGMRKCAPVAGLLGYLLDLVRDDVRVLHGADGSLTDQLRDIRAGDCVVAVSIQRYARATVEAFSWAAAQGASTIALTDNPSSPLTHHAQTVFYVETTGASVMRSVTALVTVVQTLAAATAASQSRQSRRSLETREQLLESFDVYHSE</sequence>
<evidence type="ECO:0000256" key="3">
    <source>
        <dbReference type="ARBA" id="ARBA00023163"/>
    </source>
</evidence>
<feature type="domain" description="HTH rpiR-type" evidence="4">
    <location>
        <begin position="16"/>
        <end position="92"/>
    </location>
</feature>
<name>A0ABR8WR95_9MICO</name>
<evidence type="ECO:0000256" key="1">
    <source>
        <dbReference type="ARBA" id="ARBA00023015"/>
    </source>
</evidence>
<dbReference type="InterPro" id="IPR036388">
    <property type="entry name" value="WH-like_DNA-bd_sf"/>
</dbReference>
<dbReference type="SUPFAM" id="SSF53697">
    <property type="entry name" value="SIS domain"/>
    <property type="match status" value="1"/>
</dbReference>
<dbReference type="CDD" id="cd05013">
    <property type="entry name" value="SIS_RpiR"/>
    <property type="match status" value="1"/>
</dbReference>
<evidence type="ECO:0000313" key="6">
    <source>
        <dbReference type="EMBL" id="MBD8019589.1"/>
    </source>
</evidence>
<evidence type="ECO:0000259" key="4">
    <source>
        <dbReference type="PROSITE" id="PS51071"/>
    </source>
</evidence>
<keyword evidence="7" id="KW-1185">Reference proteome</keyword>
<comment type="caution">
    <text evidence="6">The sequence shown here is derived from an EMBL/GenBank/DDBJ whole genome shotgun (WGS) entry which is preliminary data.</text>
</comment>
<dbReference type="PANTHER" id="PTHR30514">
    <property type="entry name" value="GLUCOKINASE"/>
    <property type="match status" value="1"/>
</dbReference>
<evidence type="ECO:0000313" key="7">
    <source>
        <dbReference type="Proteomes" id="UP000651517"/>
    </source>
</evidence>
<keyword evidence="2" id="KW-0238">DNA-binding</keyword>
<dbReference type="Gene3D" id="3.40.50.10490">
    <property type="entry name" value="Glucose-6-phosphate isomerase like protein, domain 1"/>
    <property type="match status" value="1"/>
</dbReference>
<dbReference type="InterPro" id="IPR035472">
    <property type="entry name" value="RpiR-like_SIS"/>
</dbReference>
<dbReference type="EMBL" id="JACSPY010000001">
    <property type="protein sequence ID" value="MBD8019589.1"/>
    <property type="molecule type" value="Genomic_DNA"/>
</dbReference>
<reference evidence="6 7" key="1">
    <citation type="submission" date="2020-08" db="EMBL/GenBank/DDBJ databases">
        <title>A Genomic Blueprint of the Chicken Gut Microbiome.</title>
        <authorList>
            <person name="Gilroy R."/>
            <person name="Ravi A."/>
            <person name="Getino M."/>
            <person name="Pursley I."/>
            <person name="Horton D.L."/>
            <person name="Alikhan N.-F."/>
            <person name="Baker D."/>
            <person name="Gharbi K."/>
            <person name="Hall N."/>
            <person name="Watson M."/>
            <person name="Adriaenssens E.M."/>
            <person name="Foster-Nyarko E."/>
            <person name="Jarju S."/>
            <person name="Secka A."/>
            <person name="Antonio M."/>
            <person name="Oren A."/>
            <person name="Chaudhuri R."/>
            <person name="La Ragione R.M."/>
            <person name="Hildebrand F."/>
            <person name="Pallen M.J."/>
        </authorList>
    </citation>
    <scope>NUCLEOTIDE SEQUENCE [LARGE SCALE GENOMIC DNA]</scope>
    <source>
        <strain evidence="6 7">Re57</strain>
    </source>
</reference>